<evidence type="ECO:0000256" key="1">
    <source>
        <dbReference type="ARBA" id="ARBA00003257"/>
    </source>
</evidence>
<dbReference type="PRINTS" id="PR01436">
    <property type="entry name" value="NADHDHGNASE2"/>
</dbReference>
<comment type="catalytic activity">
    <reaction evidence="17 18">
        <text>a ubiquinone + NADH + 5 H(+)(in) = a ubiquinol + NAD(+) + 4 H(+)(out)</text>
        <dbReference type="Rhea" id="RHEA:29091"/>
        <dbReference type="Rhea" id="RHEA-COMP:9565"/>
        <dbReference type="Rhea" id="RHEA-COMP:9566"/>
        <dbReference type="ChEBI" id="CHEBI:15378"/>
        <dbReference type="ChEBI" id="CHEBI:16389"/>
        <dbReference type="ChEBI" id="CHEBI:17976"/>
        <dbReference type="ChEBI" id="CHEBI:57540"/>
        <dbReference type="ChEBI" id="CHEBI:57945"/>
        <dbReference type="EC" id="7.1.1.2"/>
    </reaction>
</comment>
<keyword evidence="13 18" id="KW-0520">NAD</keyword>
<dbReference type="AlphaFoldDB" id="A0A0S2MRD7"/>
<evidence type="ECO:0000256" key="16">
    <source>
        <dbReference type="ARBA" id="ARBA00023136"/>
    </source>
</evidence>
<evidence type="ECO:0000256" key="11">
    <source>
        <dbReference type="ARBA" id="ARBA00022982"/>
    </source>
</evidence>
<keyword evidence="9 18" id="KW-0999">Mitochondrion inner membrane</keyword>
<dbReference type="Pfam" id="PF00361">
    <property type="entry name" value="Proton_antipo_M"/>
    <property type="match status" value="1"/>
</dbReference>
<dbReference type="GO" id="GO:0005743">
    <property type="term" value="C:mitochondrial inner membrane"/>
    <property type="evidence" value="ECO:0007669"/>
    <property type="project" value="UniProtKB-SubCell"/>
</dbReference>
<dbReference type="InterPro" id="IPR001750">
    <property type="entry name" value="ND/Mrp_TM"/>
</dbReference>
<keyword evidence="16 18" id="KW-0472">Membrane</keyword>
<dbReference type="GO" id="GO:0006120">
    <property type="term" value="P:mitochondrial electron transport, NADH to ubiquinone"/>
    <property type="evidence" value="ECO:0007669"/>
    <property type="project" value="InterPro"/>
</dbReference>
<geneLocation type="mitochondrion" evidence="20"/>
<feature type="transmembrane region" description="Helical" evidence="18">
    <location>
        <begin position="88"/>
        <end position="110"/>
    </location>
</feature>
<feature type="transmembrane region" description="Helical" evidence="18">
    <location>
        <begin position="146"/>
        <end position="164"/>
    </location>
</feature>
<keyword evidence="7 18" id="KW-0679">Respiratory chain</keyword>
<proteinExistence type="inferred from homology"/>
<evidence type="ECO:0000256" key="8">
    <source>
        <dbReference type="ARBA" id="ARBA00022692"/>
    </source>
</evidence>
<dbReference type="EC" id="7.1.1.2" evidence="4 18"/>
<keyword evidence="10 18" id="KW-1278">Translocase</keyword>
<keyword evidence="15 18" id="KW-0496">Mitochondrion</keyword>
<evidence type="ECO:0000256" key="3">
    <source>
        <dbReference type="ARBA" id="ARBA00007012"/>
    </source>
</evidence>
<evidence type="ECO:0000256" key="9">
    <source>
        <dbReference type="ARBA" id="ARBA00022792"/>
    </source>
</evidence>
<gene>
    <name evidence="20" type="primary">nad2</name>
</gene>
<evidence type="ECO:0000256" key="7">
    <source>
        <dbReference type="ARBA" id="ARBA00022660"/>
    </source>
</evidence>
<dbReference type="PANTHER" id="PTHR46552:SF1">
    <property type="entry name" value="NADH-UBIQUINONE OXIDOREDUCTASE CHAIN 2"/>
    <property type="match status" value="1"/>
</dbReference>
<feature type="transmembrane region" description="Helical" evidence="18">
    <location>
        <begin position="269"/>
        <end position="287"/>
    </location>
</feature>
<keyword evidence="11 18" id="KW-0249">Electron transport</keyword>
<comment type="subcellular location">
    <subcellularLocation>
        <location evidence="2 18">Mitochondrion inner membrane</location>
        <topology evidence="2 18">Multi-pass membrane protein</topology>
    </subcellularLocation>
</comment>
<dbReference type="GO" id="GO:0008137">
    <property type="term" value="F:NADH dehydrogenase (ubiquinone) activity"/>
    <property type="evidence" value="ECO:0007669"/>
    <property type="project" value="UniProtKB-EC"/>
</dbReference>
<comment type="function">
    <text evidence="18">Core subunit of the mitochondrial membrane respiratory chain NADH dehydrogenase (Complex I) which catalyzes electron transfer from NADH through the respiratory chain, using ubiquinone as an electron acceptor. Essential for the catalytic activity and assembly of complex I.</text>
</comment>
<feature type="transmembrane region" description="Helical" evidence="18">
    <location>
        <begin position="233"/>
        <end position="254"/>
    </location>
</feature>
<accession>A0A0S2MRD7</accession>
<evidence type="ECO:0000256" key="5">
    <source>
        <dbReference type="ARBA" id="ARBA00021008"/>
    </source>
</evidence>
<evidence type="ECO:0000256" key="2">
    <source>
        <dbReference type="ARBA" id="ARBA00004448"/>
    </source>
</evidence>
<dbReference type="EMBL" id="JX412825">
    <property type="protein sequence ID" value="ALO77283.1"/>
    <property type="molecule type" value="Genomic_DNA"/>
</dbReference>
<sequence length="333" mass="39165">MYKLIFFNMMILGTLISISSYSWLAMWMGLEINMLSIIPLFSSTKNMYSSESAMKYFITQAMASMILLFSVIMMMTSEEFINPVMNSNLLLILNSALLTKVGAAPFHYWFPEVMEGLNWINCMILLTWQKIAPMILVMNNLLNKEFLFMIIITSLIISTIMSFNQISLRKIMAYSSINHIGWMISSILISKSIWFIYFSIYTFISINLIYIFNKFNCYYLTQLLSLINQNKILKINFMMNFLSLGGIPPFIGFFPKWLNINWLILNNNYTLTFMLIMFTLIMLYIYIRMTFTSIVIMHNEYKMLNKSPSLMFSIMNFVSLTLLIFCTMMFNFY</sequence>
<reference evidence="20" key="1">
    <citation type="submission" date="2015-11" db="EMBL/GenBank/DDBJ databases">
        <title>Mitogenomics of the Coleoptera under dense taxon sampling.</title>
        <authorList>
            <person name="Timmermans M.J.T.N."/>
            <person name="Lim J."/>
            <person name="Dodsworth S."/>
            <person name="Haran J."/>
            <person name="Ahrens D."/>
            <person name="Bocak L."/>
            <person name="London A."/>
            <person name="Culverwell L."/>
            <person name="Vogler A.P."/>
        </authorList>
    </citation>
    <scope>NUCLEOTIDE SEQUENCE</scope>
</reference>
<feature type="domain" description="NADH:quinone oxidoreductase/Mrp antiporter transmembrane" evidence="19">
    <location>
        <begin position="20"/>
        <end position="277"/>
    </location>
</feature>
<feature type="transmembrane region" description="Helical" evidence="18">
    <location>
        <begin position="53"/>
        <end position="76"/>
    </location>
</feature>
<keyword evidence="14 18" id="KW-0830">Ubiquinone</keyword>
<evidence type="ECO:0000256" key="15">
    <source>
        <dbReference type="ARBA" id="ARBA00023128"/>
    </source>
</evidence>
<comment type="similarity">
    <text evidence="3 18">Belongs to the complex I subunit 2 family.</text>
</comment>
<evidence type="ECO:0000313" key="20">
    <source>
        <dbReference type="EMBL" id="ALO77283.1"/>
    </source>
</evidence>
<feature type="transmembrane region" description="Helical" evidence="18">
    <location>
        <begin position="195"/>
        <end position="212"/>
    </location>
</feature>
<evidence type="ECO:0000256" key="17">
    <source>
        <dbReference type="ARBA" id="ARBA00049551"/>
    </source>
</evidence>
<keyword evidence="12 18" id="KW-1133">Transmembrane helix</keyword>
<organism evidence="20">
    <name type="scientific">Scraptia sp. SCR02</name>
    <dbReference type="NCBI Taxonomy" id="1205583"/>
    <lineage>
        <taxon>Eukaryota</taxon>
        <taxon>Metazoa</taxon>
        <taxon>Ecdysozoa</taxon>
        <taxon>Arthropoda</taxon>
        <taxon>Hexapoda</taxon>
        <taxon>Insecta</taxon>
        <taxon>Pterygota</taxon>
        <taxon>Neoptera</taxon>
        <taxon>Endopterygota</taxon>
        <taxon>Coleoptera</taxon>
        <taxon>Polyphaga</taxon>
        <taxon>Cucujiformia</taxon>
        <taxon>Scraptiidae</taxon>
        <taxon>Scraptia</taxon>
    </lineage>
</organism>
<name>A0A0S2MRD7_9CUCU</name>
<dbReference type="InterPro" id="IPR003917">
    <property type="entry name" value="NADH_UbQ_OxRdtase_chain2"/>
</dbReference>
<evidence type="ECO:0000256" key="18">
    <source>
        <dbReference type="RuleBase" id="RU003403"/>
    </source>
</evidence>
<evidence type="ECO:0000256" key="13">
    <source>
        <dbReference type="ARBA" id="ARBA00023027"/>
    </source>
</evidence>
<feature type="transmembrane region" description="Helical" evidence="18">
    <location>
        <begin position="308"/>
        <end position="330"/>
    </location>
</feature>
<keyword evidence="6" id="KW-0813">Transport</keyword>
<evidence type="ECO:0000256" key="12">
    <source>
        <dbReference type="ARBA" id="ARBA00022989"/>
    </source>
</evidence>
<evidence type="ECO:0000256" key="4">
    <source>
        <dbReference type="ARBA" id="ARBA00012944"/>
    </source>
</evidence>
<evidence type="ECO:0000259" key="19">
    <source>
        <dbReference type="Pfam" id="PF00361"/>
    </source>
</evidence>
<dbReference type="InterPro" id="IPR050175">
    <property type="entry name" value="Complex_I_Subunit_2"/>
</dbReference>
<dbReference type="PANTHER" id="PTHR46552">
    <property type="entry name" value="NADH-UBIQUINONE OXIDOREDUCTASE CHAIN 2"/>
    <property type="match status" value="1"/>
</dbReference>
<evidence type="ECO:0000256" key="14">
    <source>
        <dbReference type="ARBA" id="ARBA00023075"/>
    </source>
</evidence>
<evidence type="ECO:0000256" key="6">
    <source>
        <dbReference type="ARBA" id="ARBA00022448"/>
    </source>
</evidence>
<comment type="function">
    <text evidence="1">Core subunit of the mitochondrial membrane respiratory chain NADH dehydrogenase (Complex I) that is believed to belong to the minimal assembly required for catalysis. Complex I functions in the transfer of electrons from NADH to the respiratory chain. The immediate electron acceptor for the enzyme is believed to be ubiquinone.</text>
</comment>
<protein>
    <recommendedName>
        <fullName evidence="5 18">NADH-ubiquinone oxidoreductase chain 2</fullName>
        <ecNumber evidence="4 18">7.1.1.2</ecNumber>
    </recommendedName>
</protein>
<evidence type="ECO:0000256" key="10">
    <source>
        <dbReference type="ARBA" id="ARBA00022967"/>
    </source>
</evidence>
<keyword evidence="8 18" id="KW-0812">Transmembrane</keyword>